<dbReference type="RefSeq" id="XP_009551135.1">
    <property type="nucleotide sequence ID" value="XM_009552840.1"/>
</dbReference>
<proteinExistence type="predicted"/>
<gene>
    <name evidence="2" type="ORF">HETIRDRAFT_326832</name>
</gene>
<name>W4JXN4_HETIT</name>
<feature type="region of interest" description="Disordered" evidence="1">
    <location>
        <begin position="113"/>
        <end position="137"/>
    </location>
</feature>
<dbReference type="STRING" id="747525.W4JXN4"/>
<dbReference type="AlphaFoldDB" id="W4JXN4"/>
<sequence length="329" mass="35781">MKITENIFLYLYLHLIGNTVVSDIGGLKSVGNTTRLELKRSVSLTFASPPPALVLPFPAQPCLSRAPAHTRKRLLTPRLFPCSLLGGEDMTTLPGTQPPDAFFSKHARSTLRTAAHASHERTSSSASSYTHHHAAGAAESTTSPAKWRYVADAHGLLIAKKIRQGEVELRDRTIVLCGIKANVRPARFAKLKAIKDAKKQARPPTFRSTVHISPLPSVLFVSPLSSGPFSRQLDQLDTTPSLTLSCQTALELVRVSPVPRTHIWQDLHACTPWPVANARPLCVPPAPRTCLCVELHVRSSLPVSHACPCASPRHHTRPLGPSNATTRPP</sequence>
<feature type="region of interest" description="Disordered" evidence="1">
    <location>
        <begin position="308"/>
        <end position="329"/>
    </location>
</feature>
<evidence type="ECO:0000313" key="2">
    <source>
        <dbReference type="EMBL" id="ETW77656.1"/>
    </source>
</evidence>
<keyword evidence="3" id="KW-1185">Reference proteome</keyword>
<dbReference type="GeneID" id="20671273"/>
<dbReference type="OrthoDB" id="2186602at2759"/>
<dbReference type="EMBL" id="KI925463">
    <property type="protein sequence ID" value="ETW77656.1"/>
    <property type="molecule type" value="Genomic_DNA"/>
</dbReference>
<organism evidence="2 3">
    <name type="scientific">Heterobasidion irregulare (strain TC 32-1)</name>
    <dbReference type="NCBI Taxonomy" id="747525"/>
    <lineage>
        <taxon>Eukaryota</taxon>
        <taxon>Fungi</taxon>
        <taxon>Dikarya</taxon>
        <taxon>Basidiomycota</taxon>
        <taxon>Agaricomycotina</taxon>
        <taxon>Agaricomycetes</taxon>
        <taxon>Russulales</taxon>
        <taxon>Bondarzewiaceae</taxon>
        <taxon>Heterobasidion</taxon>
        <taxon>Heterobasidion annosum species complex</taxon>
    </lineage>
</organism>
<protein>
    <submittedName>
        <fullName evidence="2">Uncharacterized protein</fullName>
    </submittedName>
</protein>
<evidence type="ECO:0000313" key="3">
    <source>
        <dbReference type="Proteomes" id="UP000030671"/>
    </source>
</evidence>
<dbReference type="KEGG" id="hir:HETIRDRAFT_326832"/>
<dbReference type="HOGENOM" id="CLU_844830_0_0_1"/>
<reference evidence="2 3" key="1">
    <citation type="journal article" date="2012" name="New Phytol.">
        <title>Insight into trade-off between wood decay and parasitism from the genome of a fungal forest pathogen.</title>
        <authorList>
            <person name="Olson A."/>
            <person name="Aerts A."/>
            <person name="Asiegbu F."/>
            <person name="Belbahri L."/>
            <person name="Bouzid O."/>
            <person name="Broberg A."/>
            <person name="Canback B."/>
            <person name="Coutinho P.M."/>
            <person name="Cullen D."/>
            <person name="Dalman K."/>
            <person name="Deflorio G."/>
            <person name="van Diepen L.T."/>
            <person name="Dunand C."/>
            <person name="Duplessis S."/>
            <person name="Durling M."/>
            <person name="Gonthier P."/>
            <person name="Grimwood J."/>
            <person name="Fossdal C.G."/>
            <person name="Hansson D."/>
            <person name="Henrissat B."/>
            <person name="Hietala A."/>
            <person name="Himmelstrand K."/>
            <person name="Hoffmeister D."/>
            <person name="Hogberg N."/>
            <person name="James T.Y."/>
            <person name="Karlsson M."/>
            <person name="Kohler A."/>
            <person name="Kues U."/>
            <person name="Lee Y.H."/>
            <person name="Lin Y.C."/>
            <person name="Lind M."/>
            <person name="Lindquist E."/>
            <person name="Lombard V."/>
            <person name="Lucas S."/>
            <person name="Lunden K."/>
            <person name="Morin E."/>
            <person name="Murat C."/>
            <person name="Park J."/>
            <person name="Raffaello T."/>
            <person name="Rouze P."/>
            <person name="Salamov A."/>
            <person name="Schmutz J."/>
            <person name="Solheim H."/>
            <person name="Stahlberg J."/>
            <person name="Velez H."/>
            <person name="de Vries R.P."/>
            <person name="Wiebenga A."/>
            <person name="Woodward S."/>
            <person name="Yakovlev I."/>
            <person name="Garbelotto M."/>
            <person name="Martin F."/>
            <person name="Grigoriev I.V."/>
            <person name="Stenlid J."/>
        </authorList>
    </citation>
    <scope>NUCLEOTIDE SEQUENCE [LARGE SCALE GENOMIC DNA]</scope>
    <source>
        <strain evidence="2 3">TC 32-1</strain>
    </source>
</reference>
<dbReference type="Proteomes" id="UP000030671">
    <property type="component" value="Unassembled WGS sequence"/>
</dbReference>
<accession>W4JXN4</accession>
<dbReference type="InParanoid" id="W4JXN4"/>
<evidence type="ECO:0000256" key="1">
    <source>
        <dbReference type="SAM" id="MobiDB-lite"/>
    </source>
</evidence>